<evidence type="ECO:0000313" key="1">
    <source>
        <dbReference type="EMBL" id="KLK89488.1"/>
    </source>
</evidence>
<dbReference type="PATRIC" id="fig|1225564.3.peg.1197"/>
<proteinExistence type="predicted"/>
<sequence>MPGLGHCRKISVLQRSQQFNEPPDLLGTLRATHARPWAVVKRVTRGCDRPIHVNHVGQWKINERCFRRRIDDGYPSLRMAWDPFTAEIEAVENVL</sequence>
<protein>
    <submittedName>
        <fullName evidence="1">Uncharacterized protein</fullName>
    </submittedName>
</protein>
<dbReference type="STRING" id="1225564.AA309_31120"/>
<accession>A0A0H1R2Z4</accession>
<keyword evidence="2" id="KW-1185">Reference proteome</keyword>
<comment type="caution">
    <text evidence="1">The sequence shown here is derived from an EMBL/GenBank/DDBJ whole genome shotgun (WGS) entry which is preliminary data.</text>
</comment>
<name>A0A0H1R2Z4_9HYPH</name>
<dbReference type="Proteomes" id="UP000035489">
    <property type="component" value="Unassembled WGS sequence"/>
</dbReference>
<dbReference type="EMBL" id="LCYG01000149">
    <property type="protein sequence ID" value="KLK89488.1"/>
    <property type="molecule type" value="Genomic_DNA"/>
</dbReference>
<dbReference type="AlphaFoldDB" id="A0A0H1R2Z4"/>
<gene>
    <name evidence="1" type="ORF">AA309_31120</name>
</gene>
<organism evidence="1 2">
    <name type="scientific">Microvirga vignae</name>
    <dbReference type="NCBI Taxonomy" id="1225564"/>
    <lineage>
        <taxon>Bacteria</taxon>
        <taxon>Pseudomonadati</taxon>
        <taxon>Pseudomonadota</taxon>
        <taxon>Alphaproteobacteria</taxon>
        <taxon>Hyphomicrobiales</taxon>
        <taxon>Methylobacteriaceae</taxon>
        <taxon>Microvirga</taxon>
    </lineage>
</organism>
<reference evidence="1 2" key="1">
    <citation type="submission" date="2015-05" db="EMBL/GenBank/DDBJ databases">
        <title>Draft genome sequence of Microvirga vignae strain BR3299, a novel nitrogen fixing bacteria isolated from Brazil semi-aired region.</title>
        <authorList>
            <person name="Zilli J.E."/>
            <person name="Passos S.R."/>
            <person name="Leite J."/>
            <person name="Baldani J.I."/>
            <person name="Xavier G.R."/>
            <person name="Rumjaneck N.G."/>
            <person name="Simoes-Araujo J.L."/>
        </authorList>
    </citation>
    <scope>NUCLEOTIDE SEQUENCE [LARGE SCALE GENOMIC DNA]</scope>
    <source>
        <strain evidence="1 2">BR3299</strain>
    </source>
</reference>
<evidence type="ECO:0000313" key="2">
    <source>
        <dbReference type="Proteomes" id="UP000035489"/>
    </source>
</evidence>